<dbReference type="EMBL" id="RBII01000001">
    <property type="protein sequence ID" value="RKQ71727.1"/>
    <property type="molecule type" value="Genomic_DNA"/>
</dbReference>
<evidence type="ECO:0000313" key="2">
    <source>
        <dbReference type="Proteomes" id="UP000282211"/>
    </source>
</evidence>
<evidence type="ECO:0000313" key="1">
    <source>
        <dbReference type="EMBL" id="RKQ71727.1"/>
    </source>
</evidence>
<name>A0A420WL31_9PROT</name>
<proteinExistence type="predicted"/>
<gene>
    <name evidence="1" type="ORF">DES40_1055</name>
</gene>
<reference evidence="1 2" key="1">
    <citation type="submission" date="2018-10" db="EMBL/GenBank/DDBJ databases">
        <title>Genomic Encyclopedia of Type Strains, Phase IV (KMG-IV): sequencing the most valuable type-strain genomes for metagenomic binning, comparative biology and taxonomic classification.</title>
        <authorList>
            <person name="Goeker M."/>
        </authorList>
    </citation>
    <scope>NUCLEOTIDE SEQUENCE [LARGE SCALE GENOMIC DNA]</scope>
    <source>
        <strain evidence="1 2">DSM 22008</strain>
    </source>
</reference>
<organism evidence="1 2">
    <name type="scientific">Litorimonas taeanensis</name>
    <dbReference type="NCBI Taxonomy" id="568099"/>
    <lineage>
        <taxon>Bacteria</taxon>
        <taxon>Pseudomonadati</taxon>
        <taxon>Pseudomonadota</taxon>
        <taxon>Alphaproteobacteria</taxon>
        <taxon>Maricaulales</taxon>
        <taxon>Robiginitomaculaceae</taxon>
    </lineage>
</organism>
<comment type="caution">
    <text evidence="1">The sequence shown here is derived from an EMBL/GenBank/DDBJ whole genome shotgun (WGS) entry which is preliminary data.</text>
</comment>
<protein>
    <submittedName>
        <fullName evidence="1">Uncharacterized protein</fullName>
    </submittedName>
</protein>
<keyword evidence="2" id="KW-1185">Reference proteome</keyword>
<dbReference type="InParanoid" id="A0A420WL31"/>
<accession>A0A420WL31</accession>
<dbReference type="AntiFam" id="ANF00045">
    <property type="entry name" value="Antisense to RNaseP"/>
</dbReference>
<sequence>MEWCLNIERPRYSGALLLTRFARRVRAVASSLARFARPRSDGKGQRVYKPGFVLAGLTPQCAIIHLGRSLLNASCNQPERPLQHGISVPIWFCSGWGLPCKACCHAHGALLPHPFSFSRAFFINENCTSSLLSVALSLGSPPPAINRHPIAVEPGLSSDLKTRDCPTLWRNGL</sequence>
<dbReference type="AntiFam" id="ANF00041">
    <property type="entry name" value="Antisense to RNaseP"/>
</dbReference>
<dbReference type="AlphaFoldDB" id="A0A420WL31"/>
<dbReference type="Proteomes" id="UP000282211">
    <property type="component" value="Unassembled WGS sequence"/>
</dbReference>